<dbReference type="AlphaFoldDB" id="A0A0F9HQ35"/>
<feature type="compositionally biased region" description="Basic and acidic residues" evidence="1">
    <location>
        <begin position="17"/>
        <end position="29"/>
    </location>
</feature>
<gene>
    <name evidence="2" type="ORF">LCGC14_1971310</name>
</gene>
<evidence type="ECO:0000256" key="1">
    <source>
        <dbReference type="SAM" id="MobiDB-lite"/>
    </source>
</evidence>
<feature type="region of interest" description="Disordered" evidence="1">
    <location>
        <begin position="1"/>
        <end position="110"/>
    </location>
</feature>
<accession>A0A0F9HQ35</accession>
<proteinExistence type="predicted"/>
<name>A0A0F9HQ35_9ZZZZ</name>
<reference evidence="2" key="1">
    <citation type="journal article" date="2015" name="Nature">
        <title>Complex archaea that bridge the gap between prokaryotes and eukaryotes.</title>
        <authorList>
            <person name="Spang A."/>
            <person name="Saw J.H."/>
            <person name="Jorgensen S.L."/>
            <person name="Zaremba-Niedzwiedzka K."/>
            <person name="Martijn J."/>
            <person name="Lind A.E."/>
            <person name="van Eijk R."/>
            <person name="Schleper C."/>
            <person name="Guy L."/>
            <person name="Ettema T.J."/>
        </authorList>
    </citation>
    <scope>NUCLEOTIDE SEQUENCE</scope>
</reference>
<evidence type="ECO:0000313" key="2">
    <source>
        <dbReference type="EMBL" id="KKL83785.1"/>
    </source>
</evidence>
<comment type="caution">
    <text evidence="2">The sequence shown here is derived from an EMBL/GenBank/DDBJ whole genome shotgun (WGS) entry which is preliminary data.</text>
</comment>
<sequence length="110" mass="13377">MNFFSAFGDECPNPWQARREGEEVGHRGWGESNPYSERARENRDQPYCEEAEQAWRMGRYAGEDRKREEDEREERHRAYLAQQERERQEQQQIEYEEEMQALAQEEQTES</sequence>
<dbReference type="EMBL" id="LAZR01021883">
    <property type="protein sequence ID" value="KKL83785.1"/>
    <property type="molecule type" value="Genomic_DNA"/>
</dbReference>
<feature type="compositionally biased region" description="Low complexity" evidence="1">
    <location>
        <begin position="100"/>
        <end position="110"/>
    </location>
</feature>
<feature type="compositionally biased region" description="Basic and acidic residues" evidence="1">
    <location>
        <begin position="37"/>
        <end position="46"/>
    </location>
</feature>
<feature type="compositionally biased region" description="Basic and acidic residues" evidence="1">
    <location>
        <begin position="61"/>
        <end position="89"/>
    </location>
</feature>
<protein>
    <submittedName>
        <fullName evidence="2">Uncharacterized protein</fullName>
    </submittedName>
</protein>
<organism evidence="2">
    <name type="scientific">marine sediment metagenome</name>
    <dbReference type="NCBI Taxonomy" id="412755"/>
    <lineage>
        <taxon>unclassified sequences</taxon>
        <taxon>metagenomes</taxon>
        <taxon>ecological metagenomes</taxon>
    </lineage>
</organism>